<dbReference type="InterPro" id="IPR000668">
    <property type="entry name" value="Peptidase_C1A_C"/>
</dbReference>
<keyword evidence="2" id="KW-1015">Disulfide bond</keyword>
<accession>D2UZE8</accession>
<dbReference type="VEuPathDB" id="AmoebaDB:NAEGRDRAFT_29772"/>
<dbReference type="EMBL" id="GG738846">
    <property type="protein sequence ID" value="EFC49937.1"/>
    <property type="molecule type" value="Genomic_DNA"/>
</dbReference>
<dbReference type="OMA" id="PQLAWEY"/>
<dbReference type="InterPro" id="IPR025660">
    <property type="entry name" value="Pept_his_AS"/>
</dbReference>
<dbReference type="RefSeq" id="XP_002682681.1">
    <property type="nucleotide sequence ID" value="XM_002682635.1"/>
</dbReference>
<dbReference type="CDD" id="cd02620">
    <property type="entry name" value="Peptidase_C1A_CathepsinB"/>
    <property type="match status" value="1"/>
</dbReference>
<dbReference type="Proteomes" id="UP000006671">
    <property type="component" value="Unassembled WGS sequence"/>
</dbReference>
<sequence length="225" mass="24745">SLPESFDSREKWPTCIHPIRNQEQCGSCWACKNLFIQSSEVLSDRFCIASGGKVNVVLSPQDLVSCNWYNAGCDGGILWAAWIYLKHTGIVTDQCLPYSSGNGVAPSCPKYCNGTSTPIDSVKYKAKDWYEVGSIAEKIMNEIATNGPVQSGFSVYQDFMSYKSGVYTHQTGSFLGGHAIKIVGWGVENNVKYWLVANSWGPDWGLNGLFKIKRGDNECGIEADV</sequence>
<feature type="non-terminal residue" evidence="4">
    <location>
        <position position="1"/>
    </location>
</feature>
<dbReference type="InterPro" id="IPR038765">
    <property type="entry name" value="Papain-like_cys_pep_sf"/>
</dbReference>
<comment type="similarity">
    <text evidence="1">Belongs to the peptidase C1 family.</text>
</comment>
<dbReference type="AlphaFoldDB" id="D2UZE8"/>
<reference evidence="4 5" key="1">
    <citation type="journal article" date="2010" name="Cell">
        <title>The genome of Naegleria gruberi illuminates early eukaryotic versatility.</title>
        <authorList>
            <person name="Fritz-Laylin L.K."/>
            <person name="Prochnik S.E."/>
            <person name="Ginger M.L."/>
            <person name="Dacks J.B."/>
            <person name="Carpenter M.L."/>
            <person name="Field M.C."/>
            <person name="Kuo A."/>
            <person name="Paredez A."/>
            <person name="Chapman J."/>
            <person name="Pham J."/>
            <person name="Shu S."/>
            <person name="Neupane R."/>
            <person name="Cipriano M."/>
            <person name="Mancuso J."/>
            <person name="Tu H."/>
            <person name="Salamov A."/>
            <person name="Lindquist E."/>
            <person name="Shapiro H."/>
            <person name="Lucas S."/>
            <person name="Grigoriev I.V."/>
            <person name="Cande W.Z."/>
            <person name="Fulton C."/>
            <person name="Rokhsar D.S."/>
            <person name="Dawson S.C."/>
        </authorList>
    </citation>
    <scope>NUCLEOTIDE SEQUENCE [LARGE SCALE GENOMIC DNA]</scope>
    <source>
        <strain evidence="4 5">NEG-M</strain>
    </source>
</reference>
<dbReference type="GeneID" id="8855333"/>
<dbReference type="eggNOG" id="KOG1543">
    <property type="taxonomic scope" value="Eukaryota"/>
</dbReference>
<keyword evidence="5" id="KW-1185">Reference proteome</keyword>
<dbReference type="PRINTS" id="PR00705">
    <property type="entry name" value="PAPAIN"/>
</dbReference>
<protein>
    <submittedName>
        <fullName evidence="4">Predicted protein</fullName>
    </submittedName>
</protein>
<evidence type="ECO:0000313" key="4">
    <source>
        <dbReference type="EMBL" id="EFC49937.1"/>
    </source>
</evidence>
<dbReference type="PROSITE" id="PS00639">
    <property type="entry name" value="THIOL_PROTEASE_HIS"/>
    <property type="match status" value="1"/>
</dbReference>
<dbReference type="InterPro" id="IPR025661">
    <property type="entry name" value="Pept_asp_AS"/>
</dbReference>
<feature type="domain" description="Peptidase C1A papain C-terminal" evidence="3">
    <location>
        <begin position="2"/>
        <end position="225"/>
    </location>
</feature>
<dbReference type="GO" id="GO:0006508">
    <property type="term" value="P:proteolysis"/>
    <property type="evidence" value="ECO:0007669"/>
    <property type="project" value="InterPro"/>
</dbReference>
<dbReference type="PANTHER" id="PTHR12411">
    <property type="entry name" value="CYSTEINE PROTEASE FAMILY C1-RELATED"/>
    <property type="match status" value="1"/>
</dbReference>
<dbReference type="Pfam" id="PF00112">
    <property type="entry name" value="Peptidase_C1"/>
    <property type="match status" value="1"/>
</dbReference>
<dbReference type="InParanoid" id="D2UZE8"/>
<gene>
    <name evidence="4" type="ORF">NAEGRDRAFT_29772</name>
</gene>
<dbReference type="SMART" id="SM00645">
    <property type="entry name" value="Pept_C1"/>
    <property type="match status" value="1"/>
</dbReference>
<evidence type="ECO:0000313" key="5">
    <source>
        <dbReference type="Proteomes" id="UP000006671"/>
    </source>
</evidence>
<dbReference type="InterPro" id="IPR013128">
    <property type="entry name" value="Peptidase_C1A"/>
</dbReference>
<dbReference type="GO" id="GO:0008234">
    <property type="term" value="F:cysteine-type peptidase activity"/>
    <property type="evidence" value="ECO:0007669"/>
    <property type="project" value="InterPro"/>
</dbReference>
<dbReference type="MEROPS" id="C01.A58"/>
<dbReference type="KEGG" id="ngr:NAEGRDRAFT_29772"/>
<evidence type="ECO:0000256" key="1">
    <source>
        <dbReference type="ARBA" id="ARBA00008455"/>
    </source>
</evidence>
<dbReference type="OrthoDB" id="640249at2759"/>
<dbReference type="Gene3D" id="3.90.70.10">
    <property type="entry name" value="Cysteine proteinases"/>
    <property type="match status" value="1"/>
</dbReference>
<proteinExistence type="inferred from homology"/>
<organism evidence="5">
    <name type="scientific">Naegleria gruberi</name>
    <name type="common">Amoeba</name>
    <dbReference type="NCBI Taxonomy" id="5762"/>
    <lineage>
        <taxon>Eukaryota</taxon>
        <taxon>Discoba</taxon>
        <taxon>Heterolobosea</taxon>
        <taxon>Tetramitia</taxon>
        <taxon>Eutetramitia</taxon>
        <taxon>Vahlkampfiidae</taxon>
        <taxon>Naegleria</taxon>
    </lineage>
</organism>
<name>D2UZE8_NAEGR</name>
<evidence type="ECO:0000259" key="3">
    <source>
        <dbReference type="SMART" id="SM00645"/>
    </source>
</evidence>
<evidence type="ECO:0000256" key="2">
    <source>
        <dbReference type="ARBA" id="ARBA00023157"/>
    </source>
</evidence>
<dbReference type="PROSITE" id="PS00640">
    <property type="entry name" value="THIOL_PROTEASE_ASN"/>
    <property type="match status" value="1"/>
</dbReference>
<dbReference type="SUPFAM" id="SSF54001">
    <property type="entry name" value="Cysteine proteinases"/>
    <property type="match status" value="1"/>
</dbReference>